<name>A7J8I5_PBCVF</name>
<organismHost>
    <name type="scientific">Paramecium bursaria</name>
    <dbReference type="NCBI Taxonomy" id="74790"/>
</organismHost>
<dbReference type="RefSeq" id="YP_001426463.1">
    <property type="nucleotide sequence ID" value="NC_008603.1"/>
</dbReference>
<sequence length="88" mass="9769">MREAMMGAHHCMWHRGVGVHMSCGCFWNMVQTFVRRITTVARLLSIGTQHIDPNFWGSCATVALSISFTCSICVMTSLRVALGQQSCC</sequence>
<dbReference type="KEGG" id="vg:5469834"/>
<dbReference type="GeneID" id="5469834"/>
<evidence type="ECO:0000313" key="1">
    <source>
        <dbReference type="EMBL" id="ABT16116.1"/>
    </source>
</evidence>
<evidence type="ECO:0000313" key="2">
    <source>
        <dbReference type="Proteomes" id="UP000204095"/>
    </source>
</evidence>
<protein>
    <submittedName>
        <fullName evidence="1">Uncharacterized protein n831L</fullName>
    </submittedName>
</protein>
<accession>A7J8I5</accession>
<dbReference type="Proteomes" id="UP000204095">
    <property type="component" value="Segment"/>
</dbReference>
<proteinExistence type="predicted"/>
<reference evidence="1 2" key="1">
    <citation type="journal article" date="2007" name="Virology">
        <title>Sequence and annotation of the 314-kb MT325 and the 321-kb FR483 viruses that infect Chlorella Pbi.</title>
        <authorList>
            <person name="Fitzgerald L.A."/>
            <person name="Graves M.V."/>
            <person name="Li X."/>
            <person name="Feldblyum T."/>
            <person name="Hartigan J."/>
            <person name="Van Etten J.L."/>
        </authorList>
    </citation>
    <scope>NUCLEOTIDE SEQUENCE [LARGE SCALE GENOMIC DNA]</scope>
    <source>
        <strain evidence="1 2">FR483</strain>
    </source>
</reference>
<organism evidence="1 2">
    <name type="scientific">Paramecium bursaria Chlorella virus FR483</name>
    <name type="common">PBCV-FR483</name>
    <dbReference type="NCBI Taxonomy" id="399781"/>
    <lineage>
        <taxon>Viruses</taxon>
        <taxon>Varidnaviria</taxon>
        <taxon>Bamfordvirae</taxon>
        <taxon>Nucleocytoviricota</taxon>
        <taxon>Megaviricetes</taxon>
        <taxon>Algavirales</taxon>
        <taxon>Phycodnaviridae</taxon>
        <taxon>Chlorovirus</taxon>
        <taxon>Chlorovirus conductrix</taxon>
        <taxon>Paramecium bursaria Chlorella virus A1</taxon>
    </lineage>
</organism>
<gene>
    <name evidence="1" type="primary">n831L</name>
    <name evidence="1" type="ORF">FR483_n831L</name>
</gene>
<dbReference type="EMBL" id="DQ890022">
    <property type="protein sequence ID" value="ABT16116.1"/>
    <property type="molecule type" value="Genomic_DNA"/>
</dbReference>